<keyword evidence="3" id="KW-1185">Reference proteome</keyword>
<gene>
    <name evidence="2" type="ORF">E2562_034477</name>
</gene>
<reference evidence="2 3" key="1">
    <citation type="submission" date="2019-11" db="EMBL/GenBank/DDBJ databases">
        <title>Whole genome sequence of Oryza granulata.</title>
        <authorList>
            <person name="Li W."/>
        </authorList>
    </citation>
    <scope>NUCLEOTIDE SEQUENCE [LARGE SCALE GENOMIC DNA]</scope>
    <source>
        <strain evidence="3">cv. Menghai</strain>
        <tissue evidence="2">Leaf</tissue>
    </source>
</reference>
<evidence type="ECO:0000313" key="2">
    <source>
        <dbReference type="EMBL" id="KAF0927599.1"/>
    </source>
</evidence>
<protein>
    <recommendedName>
        <fullName evidence="4">DUF834 domain-containing protein</fullName>
    </recommendedName>
</protein>
<dbReference type="EMBL" id="SPHZ02000003">
    <property type="protein sequence ID" value="KAF0927599.1"/>
    <property type="molecule type" value="Genomic_DNA"/>
</dbReference>
<evidence type="ECO:0000256" key="1">
    <source>
        <dbReference type="SAM" id="MobiDB-lite"/>
    </source>
</evidence>
<sequence>MVGAGVQTSEVWGRAAAAVGARAAGRGRGARYTGLQGQTPSPAGKGPHVLGEATVLSSTVSSGAEAKPSTGVRVDEPRPAAVVELITIVEQVVVVTAVEGASRVLKAARYVAHEGSPDAACVPGRNGEWGSLAGARVAAAAEVDPDPKVGAVASGARRGAASVSSKAGWT</sequence>
<accession>A0A6G1ESM7</accession>
<organism evidence="2 3">
    <name type="scientific">Oryza meyeriana var. granulata</name>
    <dbReference type="NCBI Taxonomy" id="110450"/>
    <lineage>
        <taxon>Eukaryota</taxon>
        <taxon>Viridiplantae</taxon>
        <taxon>Streptophyta</taxon>
        <taxon>Embryophyta</taxon>
        <taxon>Tracheophyta</taxon>
        <taxon>Spermatophyta</taxon>
        <taxon>Magnoliopsida</taxon>
        <taxon>Liliopsida</taxon>
        <taxon>Poales</taxon>
        <taxon>Poaceae</taxon>
        <taxon>BOP clade</taxon>
        <taxon>Oryzoideae</taxon>
        <taxon>Oryzeae</taxon>
        <taxon>Oryzinae</taxon>
        <taxon>Oryza</taxon>
        <taxon>Oryza meyeriana</taxon>
    </lineage>
</organism>
<evidence type="ECO:0000313" key="3">
    <source>
        <dbReference type="Proteomes" id="UP000479710"/>
    </source>
</evidence>
<feature type="region of interest" description="Disordered" evidence="1">
    <location>
        <begin position="151"/>
        <end position="170"/>
    </location>
</feature>
<name>A0A6G1ESM7_9ORYZ</name>
<comment type="caution">
    <text evidence="2">The sequence shown here is derived from an EMBL/GenBank/DDBJ whole genome shotgun (WGS) entry which is preliminary data.</text>
</comment>
<proteinExistence type="predicted"/>
<dbReference type="AlphaFoldDB" id="A0A6G1ESM7"/>
<evidence type="ECO:0008006" key="4">
    <source>
        <dbReference type="Google" id="ProtNLM"/>
    </source>
</evidence>
<dbReference type="Proteomes" id="UP000479710">
    <property type="component" value="Unassembled WGS sequence"/>
</dbReference>